<evidence type="ECO:0000313" key="1">
    <source>
        <dbReference type="EMBL" id="AWV48018.1"/>
    </source>
</evidence>
<dbReference type="AlphaFoldDB" id="A0AAD0KU31"/>
<gene>
    <name evidence="1" type="ORF">DIJ64_07935</name>
</gene>
<organism evidence="1 2">
    <name type="scientific">Mycobacterium leprae</name>
    <dbReference type="NCBI Taxonomy" id="1769"/>
    <lineage>
        <taxon>Bacteria</taxon>
        <taxon>Bacillati</taxon>
        <taxon>Actinomycetota</taxon>
        <taxon>Actinomycetes</taxon>
        <taxon>Mycobacteriales</taxon>
        <taxon>Mycobacteriaceae</taxon>
        <taxon>Mycobacterium</taxon>
    </lineage>
</organism>
<dbReference type="RefSeq" id="WP_049769770.1">
    <property type="nucleotide sequence ID" value="NZ_CP029543.1"/>
</dbReference>
<evidence type="ECO:0000313" key="2">
    <source>
        <dbReference type="Proteomes" id="UP000249682"/>
    </source>
</evidence>
<proteinExistence type="predicted"/>
<dbReference type="EMBL" id="CP029543">
    <property type="protein sequence ID" value="AWV48018.1"/>
    <property type="molecule type" value="Genomic_DNA"/>
</dbReference>
<reference evidence="1 2" key="1">
    <citation type="submission" date="2018-05" db="EMBL/GenBank/DDBJ databases">
        <title>Evolution of small genomes with special reference to Mycobacterium leprae.</title>
        <authorList>
            <person name="Mohanty P.S."/>
            <person name="Bansal A.K."/>
            <person name="Gupta U.D."/>
            <person name="Naaz F."/>
            <person name="Dwivedi V.D."/>
            <person name="Singh H."/>
            <person name="Gupta G."/>
            <person name="Sharma S."/>
            <person name="Arora M."/>
        </authorList>
    </citation>
    <scope>NUCLEOTIDE SEQUENCE [LARGE SCALE GENOMIC DNA]</scope>
    <source>
        <strain evidence="1 2">MRHRU-235-G</strain>
    </source>
</reference>
<protein>
    <submittedName>
        <fullName evidence="1">Uncharacterized protein</fullName>
    </submittedName>
</protein>
<name>A0AAD0KU31_MYCLR</name>
<sequence length="75" mass="8511">MAINGTSNMRTISIPMQTLGIELADNWQLAVEYGSHSESEYQTRDRHHPTDAFHLLDCLRVESGVDIFFESGDQK</sequence>
<dbReference type="Proteomes" id="UP000249682">
    <property type="component" value="Chromosome"/>
</dbReference>
<accession>A0AAD0KU31</accession>